<comment type="caution">
    <text evidence="9">The sequence shown here is derived from an EMBL/GenBank/DDBJ whole genome shotgun (WGS) entry which is preliminary data.</text>
</comment>
<dbReference type="Pfam" id="PF00117">
    <property type="entry name" value="GATase"/>
    <property type="match status" value="1"/>
</dbReference>
<proteinExistence type="inferred from homology"/>
<dbReference type="InterPro" id="IPR006221">
    <property type="entry name" value="TrpG/PapA_dom"/>
</dbReference>
<dbReference type="Proteomes" id="UP001501442">
    <property type="component" value="Unassembled WGS sequence"/>
</dbReference>
<comment type="similarity">
    <text evidence="1">In the C-terminal section; belongs to the anthranilate synthase component I family.</text>
</comment>
<dbReference type="InterPro" id="IPR017926">
    <property type="entry name" value="GATASE"/>
</dbReference>
<organism evidence="9 10">
    <name type="scientific">Actinoallomurus vinaceus</name>
    <dbReference type="NCBI Taxonomy" id="1080074"/>
    <lineage>
        <taxon>Bacteria</taxon>
        <taxon>Bacillati</taxon>
        <taxon>Actinomycetota</taxon>
        <taxon>Actinomycetes</taxon>
        <taxon>Streptosporangiales</taxon>
        <taxon>Thermomonosporaceae</taxon>
        <taxon>Actinoallomurus</taxon>
    </lineage>
</organism>
<dbReference type="InterPro" id="IPR006805">
    <property type="entry name" value="Anth_synth_I_N"/>
</dbReference>
<dbReference type="PRINTS" id="PR00099">
    <property type="entry name" value="CPSGATASE"/>
</dbReference>
<feature type="domain" description="Chorismate-utilising enzyme C-terminal" evidence="7">
    <location>
        <begin position="590"/>
        <end position="844"/>
    </location>
</feature>
<feature type="compositionally biased region" description="Pro residues" evidence="5">
    <location>
        <begin position="190"/>
        <end position="204"/>
    </location>
</feature>
<gene>
    <name evidence="9" type="ORF">GCM10023196_083860</name>
</gene>
<evidence type="ECO:0000259" key="8">
    <source>
        <dbReference type="Pfam" id="PF04715"/>
    </source>
</evidence>
<accession>A0ABP8UNH6</accession>
<keyword evidence="10" id="KW-1185">Reference proteome</keyword>
<dbReference type="Pfam" id="PF00425">
    <property type="entry name" value="Chorismate_bind"/>
    <property type="match status" value="1"/>
</dbReference>
<dbReference type="Gene3D" id="3.40.50.880">
    <property type="match status" value="1"/>
</dbReference>
<evidence type="ECO:0000256" key="4">
    <source>
        <dbReference type="ARBA" id="ARBA00022962"/>
    </source>
</evidence>
<feature type="compositionally biased region" description="Low complexity" evidence="5">
    <location>
        <begin position="205"/>
        <end position="214"/>
    </location>
</feature>
<reference evidence="10" key="1">
    <citation type="journal article" date="2019" name="Int. J. Syst. Evol. Microbiol.">
        <title>The Global Catalogue of Microorganisms (GCM) 10K type strain sequencing project: providing services to taxonomists for standard genome sequencing and annotation.</title>
        <authorList>
            <consortium name="The Broad Institute Genomics Platform"/>
            <consortium name="The Broad Institute Genome Sequencing Center for Infectious Disease"/>
            <person name="Wu L."/>
            <person name="Ma J."/>
        </authorList>
    </citation>
    <scope>NUCLEOTIDE SEQUENCE [LARGE SCALE GENOMIC DNA]</scope>
    <source>
        <strain evidence="10">JCM 17939</strain>
    </source>
</reference>
<protein>
    <recommendedName>
        <fullName evidence="2">aminodeoxychorismate synthase</fullName>
        <ecNumber evidence="2">2.6.1.85</ecNumber>
    </recommendedName>
</protein>
<evidence type="ECO:0000313" key="10">
    <source>
        <dbReference type="Proteomes" id="UP001501442"/>
    </source>
</evidence>
<dbReference type="SUPFAM" id="SSF56322">
    <property type="entry name" value="ADC synthase"/>
    <property type="match status" value="1"/>
</dbReference>
<evidence type="ECO:0000313" key="9">
    <source>
        <dbReference type="EMBL" id="GAA4635987.1"/>
    </source>
</evidence>
<evidence type="ECO:0000256" key="3">
    <source>
        <dbReference type="ARBA" id="ARBA00022679"/>
    </source>
</evidence>
<feature type="region of interest" description="Disordered" evidence="5">
    <location>
        <begin position="184"/>
        <end position="214"/>
    </location>
</feature>
<feature type="compositionally biased region" description="Low complexity" evidence="5">
    <location>
        <begin position="259"/>
        <end position="278"/>
    </location>
</feature>
<feature type="domain" description="Anthranilate synthase component I N-terminal" evidence="8">
    <location>
        <begin position="329"/>
        <end position="469"/>
    </location>
</feature>
<dbReference type="PRINTS" id="PR00097">
    <property type="entry name" value="ANTSNTHASEII"/>
</dbReference>
<dbReference type="NCBIfam" id="TIGR00553">
    <property type="entry name" value="pabB"/>
    <property type="match status" value="1"/>
</dbReference>
<evidence type="ECO:0000256" key="2">
    <source>
        <dbReference type="ARBA" id="ARBA00013139"/>
    </source>
</evidence>
<dbReference type="SUPFAM" id="SSF52317">
    <property type="entry name" value="Class I glutamine amidotransferase-like"/>
    <property type="match status" value="1"/>
</dbReference>
<dbReference type="EMBL" id="BAABHK010000016">
    <property type="protein sequence ID" value="GAA4635987.1"/>
    <property type="molecule type" value="Genomic_DNA"/>
</dbReference>
<keyword evidence="3" id="KW-0808">Transferase</keyword>
<dbReference type="CDD" id="cd01743">
    <property type="entry name" value="GATase1_Anthranilate_Synthase"/>
    <property type="match status" value="1"/>
</dbReference>
<evidence type="ECO:0000256" key="5">
    <source>
        <dbReference type="SAM" id="MobiDB-lite"/>
    </source>
</evidence>
<name>A0ABP8UNH6_9ACTN</name>
<dbReference type="PANTHER" id="PTHR11236:SF18">
    <property type="entry name" value="AMINODEOXYCHORISMATE SYNTHASE"/>
    <property type="match status" value="1"/>
</dbReference>
<sequence>MRTLLIDNFDSFTYNLFHLLAEVNGRPPVVVRNDVDWAALDPRDFDNVVISPGPGRPDRERDFGVSARPIREWDLPLLGVCLGHQGMCELLGGVVEHAPEPVHGRPSAIHHTGQGVFAGLPSPFTAVRYHSLAVTSLPEEFEATAWTADGVLMGVRHRTRPLWGVQFHPESIGTEYGRELLANFRDLSGPPRPGPGPAAAPPGAEPASAAAAEARPEAVPAFAARSGLESAPAVAAAPRSEVAPGGVAGAGSEAVPGDVAASGSEVASGRAAEAGSESIPGDPAGSRSEVAPEGTAGPRSEAVPGDAVRSRSEPPYRLEVRRLDRAPDPETAYRELFAGRSRSFWLDGAAGAGVGSRFSIMGDGTGPLAEFVTYRTRERTVRVHRPDRPVELAPGPFLDYLDARLRERALPPDERLPFDFALGYVGYLGYELKAETGGADVYDAPTPDAALLFADRAVVIDHEEDSCFLLCLGEGGDDPRAAAWLDATEARLRLLPVGGVRRTSAPDRAPSAADRLPSAADAAPSAPDRMPSAADRAPSAADGVPRVPDGASSAADGGPSAADRMRSVPGRVLSTPDHVPAVPYVLRHGEEAYLKRIAECHQEIRDGESYEICLTNMAVTRVSVDPLRTYGFLRRISPVPYGALLDFPGVAVLSASPERFLTVGADRVVESKPIKGTRPRGATPEEDAALRRELRDSAKDRAENLMIVDLVRNDLGTVCEVGSVHVPRLFAVESYAPVHQLVSTVRGTLRPGISAVDCVRAAFPGGSMTGAPKLRTMEIIDRLEEGPRGVYSGVLGWFSLSGAVDLGMVIRTIVITPEMVGFGVGGAIVAASDPAAEFEETLVKSRAMAAALGLSTAMGSD</sequence>
<dbReference type="InterPro" id="IPR005802">
    <property type="entry name" value="ADC_synth_comp_1"/>
</dbReference>
<dbReference type="NCBIfam" id="TIGR00566">
    <property type="entry name" value="trpG_papA"/>
    <property type="match status" value="1"/>
</dbReference>
<feature type="compositionally biased region" description="Low complexity" evidence="5">
    <location>
        <begin position="501"/>
        <end position="562"/>
    </location>
</feature>
<keyword evidence="4" id="KW-0315">Glutamine amidotransferase</keyword>
<dbReference type="InterPro" id="IPR019999">
    <property type="entry name" value="Anth_synth_I-like"/>
</dbReference>
<dbReference type="InterPro" id="IPR029062">
    <property type="entry name" value="Class_I_gatase-like"/>
</dbReference>
<evidence type="ECO:0000259" key="7">
    <source>
        <dbReference type="Pfam" id="PF00425"/>
    </source>
</evidence>
<dbReference type="InterPro" id="IPR005801">
    <property type="entry name" value="ADC_synthase"/>
</dbReference>
<dbReference type="PROSITE" id="PS51273">
    <property type="entry name" value="GATASE_TYPE_1"/>
    <property type="match status" value="1"/>
</dbReference>
<dbReference type="EC" id="2.6.1.85" evidence="2"/>
<evidence type="ECO:0000259" key="6">
    <source>
        <dbReference type="Pfam" id="PF00117"/>
    </source>
</evidence>
<dbReference type="Gene3D" id="3.60.120.10">
    <property type="entry name" value="Anthranilate synthase"/>
    <property type="match status" value="1"/>
</dbReference>
<dbReference type="InterPro" id="IPR015890">
    <property type="entry name" value="Chorismate_C"/>
</dbReference>
<feature type="region of interest" description="Disordered" evidence="5">
    <location>
        <begin position="501"/>
        <end position="573"/>
    </location>
</feature>
<feature type="region of interest" description="Disordered" evidence="5">
    <location>
        <begin position="242"/>
        <end position="315"/>
    </location>
</feature>
<evidence type="ECO:0000256" key="1">
    <source>
        <dbReference type="ARBA" id="ARBA00005970"/>
    </source>
</evidence>
<dbReference type="RefSeq" id="WP_345438966.1">
    <property type="nucleotide sequence ID" value="NZ_BAABHK010000016.1"/>
</dbReference>
<dbReference type="PRINTS" id="PR00096">
    <property type="entry name" value="GATASE"/>
</dbReference>
<feature type="domain" description="Glutamine amidotransferase" evidence="6">
    <location>
        <begin position="4"/>
        <end position="184"/>
    </location>
</feature>
<dbReference type="PANTHER" id="PTHR11236">
    <property type="entry name" value="AMINOBENZOATE/ANTHRANILATE SYNTHASE"/>
    <property type="match status" value="1"/>
</dbReference>
<dbReference type="Pfam" id="PF04715">
    <property type="entry name" value="Anth_synt_I_N"/>
    <property type="match status" value="1"/>
</dbReference>